<dbReference type="InterPro" id="IPR017853">
    <property type="entry name" value="GH"/>
</dbReference>
<name>A0A4R8RH06_COLTR</name>
<keyword evidence="9" id="KW-0325">Glycoprotein</keyword>
<dbReference type="GO" id="GO:0005576">
    <property type="term" value="C:extracellular region"/>
    <property type="evidence" value="ECO:0007669"/>
    <property type="project" value="TreeGrafter"/>
</dbReference>
<comment type="subcellular location">
    <subcellularLocation>
        <location evidence="1">Cell membrane</location>
        <topology evidence="1">Single-pass type II membrane protein</topology>
    </subcellularLocation>
</comment>
<accession>A0A4R8RH06</accession>
<dbReference type="GO" id="GO:0009251">
    <property type="term" value="P:glucan catabolic process"/>
    <property type="evidence" value="ECO:0007669"/>
    <property type="project" value="TreeGrafter"/>
</dbReference>
<evidence type="ECO:0000256" key="12">
    <source>
        <dbReference type="ARBA" id="ARBA00036824"/>
    </source>
</evidence>
<feature type="compositionally biased region" description="Low complexity" evidence="17">
    <location>
        <begin position="88"/>
        <end position="108"/>
    </location>
</feature>
<gene>
    <name evidence="20" type="primary">exgD-1</name>
    <name evidence="20" type="ORF">CTRI78_v004479</name>
</gene>
<dbReference type="FunFam" id="3.20.20.80:FF:000033">
    <property type="entry name" value="Glucan 1,3-beta-glucosidase A"/>
    <property type="match status" value="1"/>
</dbReference>
<protein>
    <recommendedName>
        <fullName evidence="14">glucan 1,3-beta-glucosidase</fullName>
        <ecNumber evidence="14">3.2.1.58</ecNumber>
    </recommendedName>
    <alternativeName>
        <fullName evidence="15">Exo-1,3-beta-glucanase D</fullName>
    </alternativeName>
</protein>
<evidence type="ECO:0000256" key="8">
    <source>
        <dbReference type="ARBA" id="ARBA00023136"/>
    </source>
</evidence>
<dbReference type="Pfam" id="PF00150">
    <property type="entry name" value="Cellulase"/>
    <property type="match status" value="1"/>
</dbReference>
<evidence type="ECO:0000256" key="7">
    <source>
        <dbReference type="ARBA" id="ARBA00022989"/>
    </source>
</evidence>
<dbReference type="SUPFAM" id="SSF51445">
    <property type="entry name" value="(Trans)glycosidases"/>
    <property type="match status" value="1"/>
</dbReference>
<dbReference type="InterPro" id="IPR001547">
    <property type="entry name" value="Glyco_hydro_5"/>
</dbReference>
<organism evidence="20 21">
    <name type="scientific">Colletotrichum trifolii</name>
    <dbReference type="NCBI Taxonomy" id="5466"/>
    <lineage>
        <taxon>Eukaryota</taxon>
        <taxon>Fungi</taxon>
        <taxon>Dikarya</taxon>
        <taxon>Ascomycota</taxon>
        <taxon>Pezizomycotina</taxon>
        <taxon>Sordariomycetes</taxon>
        <taxon>Hypocreomycetidae</taxon>
        <taxon>Glomerellales</taxon>
        <taxon>Glomerellaceae</taxon>
        <taxon>Colletotrichum</taxon>
        <taxon>Colletotrichum orbiculare species complex</taxon>
    </lineage>
</organism>
<evidence type="ECO:0000256" key="11">
    <source>
        <dbReference type="ARBA" id="ARBA00023316"/>
    </source>
</evidence>
<evidence type="ECO:0000256" key="13">
    <source>
        <dbReference type="ARBA" id="ARBA00037126"/>
    </source>
</evidence>
<comment type="function">
    <text evidence="13">Glucosidase involved in the degradation of cellulosic biomass. Active on lichenan.</text>
</comment>
<feature type="region of interest" description="Disordered" evidence="17">
    <location>
        <begin position="1"/>
        <end position="39"/>
    </location>
</feature>
<evidence type="ECO:0000256" key="16">
    <source>
        <dbReference type="RuleBase" id="RU361153"/>
    </source>
</evidence>
<comment type="catalytic activity">
    <reaction evidence="12">
        <text>Successive hydrolysis of beta-D-glucose units from the non-reducing ends of (1-&gt;3)-beta-D-glucans, releasing alpha-glucose.</text>
        <dbReference type="EC" id="3.2.1.58"/>
    </reaction>
</comment>
<keyword evidence="11" id="KW-0961">Cell wall biogenesis/degradation</keyword>
<feature type="domain" description="Glycoside hydrolase family 5" evidence="19">
    <location>
        <begin position="249"/>
        <end position="486"/>
    </location>
</feature>
<keyword evidence="8 18" id="KW-0472">Membrane</keyword>
<keyword evidence="6" id="KW-0735">Signal-anchor</keyword>
<evidence type="ECO:0000256" key="15">
    <source>
        <dbReference type="ARBA" id="ARBA00041260"/>
    </source>
</evidence>
<evidence type="ECO:0000256" key="4">
    <source>
        <dbReference type="ARBA" id="ARBA00022692"/>
    </source>
</evidence>
<evidence type="ECO:0000256" key="5">
    <source>
        <dbReference type="ARBA" id="ARBA00022801"/>
    </source>
</evidence>
<dbReference type="PANTHER" id="PTHR31297:SF34">
    <property type="entry name" value="GLUCAN 1,3-BETA-GLUCOSIDASE 2"/>
    <property type="match status" value="1"/>
</dbReference>
<evidence type="ECO:0000256" key="18">
    <source>
        <dbReference type="SAM" id="Phobius"/>
    </source>
</evidence>
<dbReference type="InterPro" id="IPR050386">
    <property type="entry name" value="Glycosyl_hydrolase_5"/>
</dbReference>
<feature type="transmembrane region" description="Helical" evidence="18">
    <location>
        <begin position="47"/>
        <end position="69"/>
    </location>
</feature>
<dbReference type="EC" id="3.2.1.58" evidence="14"/>
<comment type="similarity">
    <text evidence="2 16">Belongs to the glycosyl hydrolase 5 (cellulase A) family.</text>
</comment>
<keyword evidence="10 16" id="KW-0326">Glycosidase</keyword>
<evidence type="ECO:0000256" key="10">
    <source>
        <dbReference type="ARBA" id="ARBA00023295"/>
    </source>
</evidence>
<reference evidence="20 21" key="1">
    <citation type="submission" date="2018-12" db="EMBL/GenBank/DDBJ databases">
        <title>Genome sequence and assembly of Colletotrichum trifolii.</title>
        <authorList>
            <person name="Gan P."/>
            <person name="Shirasu K."/>
        </authorList>
    </citation>
    <scope>NUCLEOTIDE SEQUENCE [LARGE SCALE GENOMIC DNA]</scope>
    <source>
        <strain evidence="20 21">543-2</strain>
    </source>
</reference>
<dbReference type="STRING" id="5466.A0A4R8RH06"/>
<dbReference type="AlphaFoldDB" id="A0A4R8RH06"/>
<feature type="region of interest" description="Disordered" evidence="17">
    <location>
        <begin position="88"/>
        <end position="142"/>
    </location>
</feature>
<evidence type="ECO:0000259" key="19">
    <source>
        <dbReference type="Pfam" id="PF00150"/>
    </source>
</evidence>
<evidence type="ECO:0000256" key="9">
    <source>
        <dbReference type="ARBA" id="ARBA00023180"/>
    </source>
</evidence>
<keyword evidence="7 18" id="KW-1133">Transmembrane helix</keyword>
<proteinExistence type="inferred from homology"/>
<evidence type="ECO:0000256" key="6">
    <source>
        <dbReference type="ARBA" id="ARBA00022968"/>
    </source>
</evidence>
<dbReference type="GO" id="GO:0005886">
    <property type="term" value="C:plasma membrane"/>
    <property type="evidence" value="ECO:0007669"/>
    <property type="project" value="UniProtKB-SubCell"/>
</dbReference>
<keyword evidence="4 18" id="KW-0812">Transmembrane</keyword>
<dbReference type="GO" id="GO:0004338">
    <property type="term" value="F:glucan exo-1,3-beta-glucosidase activity"/>
    <property type="evidence" value="ECO:0007669"/>
    <property type="project" value="UniProtKB-EC"/>
</dbReference>
<keyword evidence="21" id="KW-1185">Reference proteome</keyword>
<evidence type="ECO:0000256" key="3">
    <source>
        <dbReference type="ARBA" id="ARBA00022475"/>
    </source>
</evidence>
<comment type="caution">
    <text evidence="20">The sequence shown here is derived from an EMBL/GenBank/DDBJ whole genome shotgun (WGS) entry which is preliminary data.</text>
</comment>
<feature type="compositionally biased region" description="Basic and acidic residues" evidence="17">
    <location>
        <begin position="7"/>
        <end position="19"/>
    </location>
</feature>
<dbReference type="Proteomes" id="UP000295703">
    <property type="component" value="Unassembled WGS sequence"/>
</dbReference>
<evidence type="ECO:0000256" key="2">
    <source>
        <dbReference type="ARBA" id="ARBA00005641"/>
    </source>
</evidence>
<evidence type="ECO:0000313" key="21">
    <source>
        <dbReference type="Proteomes" id="UP000295703"/>
    </source>
</evidence>
<evidence type="ECO:0000256" key="17">
    <source>
        <dbReference type="SAM" id="MobiDB-lite"/>
    </source>
</evidence>
<sequence length="606" mass="65768">MASNNTSREDIVTKPERAADGLWSPSKRDFGTNSQPVEEARKTRQKWILLGVLVGLVVIAAIVVGVLFATKVLPGSNSAINAAAAVGGAAPADSDGNNNNSGSPLPSATSHTGASQPSGSPKLSSKCSTASDIPSSAKGGSADVTSWSDMLDFNCTFTDETVGGLSIAGLNATWDDSKQANSRVPALNKPWGSYAERPLRGVSLGGWLSLEPFITPSLFEYSPSEGVVDEFTLCKKLGKDAAKVLEKHYSTFITEQDFKDIADAGLDHIRVPFSYWAVRTYDDDPYPAGLSWRYLLRGIEWARKHGLRIKLDLHGLPGSQNGWNHSGRQGKIGWLKSSPDGRRNLQRSLDVHDQLSKFFAQDRYRNVVAFYGLANEPALTIPTDDLEAWTADAYALVRGNGVNATQVFSESMKGLPAWGGRLQGRGDALAIDVHEYIIFDNYTARLGHADKMALACRAWTEQLGGSMARTAGFGPTMVGEWSQADTDCTRHLNGVGTGARWLGTFDGETTPACPTGDERCSCDVANGDPGAYSAAYKRFLLTWAETQMSIFEKTWGWFYWSWKTESAALWSYQAGLKGGFLPARADERSFDCSKPIPSFGDVPEYY</sequence>
<feature type="compositionally biased region" description="Polar residues" evidence="17">
    <location>
        <begin position="109"/>
        <end position="134"/>
    </location>
</feature>
<dbReference type="PANTHER" id="PTHR31297">
    <property type="entry name" value="GLUCAN ENDO-1,6-BETA-GLUCOSIDASE B"/>
    <property type="match status" value="1"/>
</dbReference>
<dbReference type="EMBL" id="RYZW01000032">
    <property type="protein sequence ID" value="TDZ61159.1"/>
    <property type="molecule type" value="Genomic_DNA"/>
</dbReference>
<dbReference type="GO" id="GO:0071555">
    <property type="term" value="P:cell wall organization"/>
    <property type="evidence" value="ECO:0007669"/>
    <property type="project" value="UniProtKB-KW"/>
</dbReference>
<evidence type="ECO:0000256" key="14">
    <source>
        <dbReference type="ARBA" id="ARBA00038929"/>
    </source>
</evidence>
<evidence type="ECO:0000256" key="1">
    <source>
        <dbReference type="ARBA" id="ARBA00004401"/>
    </source>
</evidence>
<dbReference type="Gene3D" id="3.20.20.80">
    <property type="entry name" value="Glycosidases"/>
    <property type="match status" value="1"/>
</dbReference>
<keyword evidence="3" id="KW-1003">Cell membrane</keyword>
<dbReference type="GO" id="GO:0009986">
    <property type="term" value="C:cell surface"/>
    <property type="evidence" value="ECO:0007669"/>
    <property type="project" value="TreeGrafter"/>
</dbReference>
<evidence type="ECO:0000313" key="20">
    <source>
        <dbReference type="EMBL" id="TDZ61159.1"/>
    </source>
</evidence>
<keyword evidence="5 16" id="KW-0378">Hydrolase</keyword>